<gene>
    <name evidence="1" type="ORF">PFUGPA_02316</name>
</gene>
<dbReference type="Proteomes" id="UP000019103">
    <property type="component" value="Unassembled WGS sequence"/>
</dbReference>
<reference evidence="1 2" key="1">
    <citation type="submission" date="2013-02" db="EMBL/GenBank/DDBJ databases">
        <title>The Genome Annotation of Plasmodium falciparum Palo Alto/Uganda.</title>
        <authorList>
            <consortium name="The Broad Institute Genome Sequencing Platform"/>
            <consortium name="The Broad Institute Genome Sequencing Center for Infectious Disease"/>
            <person name="Neafsey D."/>
            <person name="Hoffman S."/>
            <person name="Volkman S."/>
            <person name="Rosenthal P."/>
            <person name="Walker B."/>
            <person name="Young S.K."/>
            <person name="Zeng Q."/>
            <person name="Gargeya S."/>
            <person name="Fitzgerald M."/>
            <person name="Haas B."/>
            <person name="Abouelleil A."/>
            <person name="Allen A.W."/>
            <person name="Alvarado L."/>
            <person name="Arachchi H.M."/>
            <person name="Berlin A.M."/>
            <person name="Chapman S.B."/>
            <person name="Gainer-Dewar J."/>
            <person name="Goldberg J."/>
            <person name="Griggs A."/>
            <person name="Gujja S."/>
            <person name="Hansen M."/>
            <person name="Howarth C."/>
            <person name="Imamovic A."/>
            <person name="Ireland A."/>
            <person name="Larimer J."/>
            <person name="McCowan C."/>
            <person name="Murphy C."/>
            <person name="Pearson M."/>
            <person name="Poon T.W."/>
            <person name="Priest M."/>
            <person name="Roberts A."/>
            <person name="Saif S."/>
            <person name="Shea T."/>
            <person name="Sisk P."/>
            <person name="Sykes S."/>
            <person name="Wortman J."/>
            <person name="Nusbaum C."/>
            <person name="Birren B."/>
        </authorList>
    </citation>
    <scope>NUCLEOTIDE SEQUENCE [LARGE SCALE GENOMIC DNA]</scope>
    <source>
        <strain evidence="1 2">Palo Alto/Uganda</strain>
    </source>
</reference>
<protein>
    <submittedName>
        <fullName evidence="1">Uncharacterized protein</fullName>
    </submittedName>
</protein>
<proteinExistence type="predicted"/>
<evidence type="ECO:0000313" key="1">
    <source>
        <dbReference type="EMBL" id="ETW55551.1"/>
    </source>
</evidence>
<evidence type="ECO:0000313" key="2">
    <source>
        <dbReference type="Proteomes" id="UP000019103"/>
    </source>
</evidence>
<sequence length="31" mass="3793">MYIYLFIYFIPPPCAFLDTPISYCWKSYSYS</sequence>
<dbReference type="AlphaFoldDB" id="W4J1N2"/>
<accession>W4J1N2</accession>
<reference evidence="1 2" key="2">
    <citation type="submission" date="2013-02" db="EMBL/GenBank/DDBJ databases">
        <title>The Genome Sequence of Plasmodium falciparum Palo Alto/Uganda.</title>
        <authorList>
            <consortium name="The Broad Institute Genome Sequencing Platform"/>
            <consortium name="The Broad Institute Genome Sequencing Center for Infectious Disease"/>
            <person name="Neafsey D."/>
            <person name="Cheeseman I."/>
            <person name="Volkman S."/>
            <person name="Adams J."/>
            <person name="Walker B."/>
            <person name="Young S.K."/>
            <person name="Zeng Q."/>
            <person name="Gargeya S."/>
            <person name="Fitzgerald M."/>
            <person name="Haas B."/>
            <person name="Abouelleil A."/>
            <person name="Alvarado L."/>
            <person name="Arachchi H.M."/>
            <person name="Berlin A.M."/>
            <person name="Chapman S.B."/>
            <person name="Dewar J."/>
            <person name="Goldberg J."/>
            <person name="Griggs A."/>
            <person name="Gujja S."/>
            <person name="Hansen M."/>
            <person name="Howarth C."/>
            <person name="Imamovic A."/>
            <person name="Larimer J."/>
            <person name="McCowan C."/>
            <person name="Murphy C."/>
            <person name="Neiman D."/>
            <person name="Pearson M."/>
            <person name="Priest M."/>
            <person name="Roberts A."/>
            <person name="Saif S."/>
            <person name="Shea T."/>
            <person name="Sisk P."/>
            <person name="Sykes S."/>
            <person name="Wortman J."/>
            <person name="Nusbaum C."/>
            <person name="Birren B."/>
        </authorList>
    </citation>
    <scope>NUCLEOTIDE SEQUENCE [LARGE SCALE GENOMIC DNA]</scope>
    <source>
        <strain evidence="1 2">Palo Alto/Uganda</strain>
    </source>
</reference>
<name>W4J1N2_PLAFP</name>
<organism evidence="1 2">
    <name type="scientific">Plasmodium falciparum (isolate Palo Alto / Uganda)</name>
    <dbReference type="NCBI Taxonomy" id="57270"/>
    <lineage>
        <taxon>Eukaryota</taxon>
        <taxon>Sar</taxon>
        <taxon>Alveolata</taxon>
        <taxon>Apicomplexa</taxon>
        <taxon>Aconoidasida</taxon>
        <taxon>Haemosporida</taxon>
        <taxon>Plasmodiidae</taxon>
        <taxon>Plasmodium</taxon>
        <taxon>Plasmodium (Laverania)</taxon>
    </lineage>
</organism>
<dbReference type="EMBL" id="KI927340">
    <property type="protein sequence ID" value="ETW55551.1"/>
    <property type="molecule type" value="Genomic_DNA"/>
</dbReference>